<evidence type="ECO:0000256" key="1">
    <source>
        <dbReference type="SAM" id="Phobius"/>
    </source>
</evidence>
<dbReference type="EMBL" id="ACYE01000304">
    <property type="protein sequence ID" value="EFE39681.1"/>
    <property type="molecule type" value="Genomic_DNA"/>
</dbReference>
<gene>
    <name evidence="2" type="ORF">TRV_05610</name>
</gene>
<name>D4DEP1_TRIVH</name>
<dbReference type="RefSeq" id="XP_003020299.1">
    <property type="nucleotide sequence ID" value="XM_003020253.1"/>
</dbReference>
<feature type="transmembrane region" description="Helical" evidence="1">
    <location>
        <begin position="90"/>
        <end position="113"/>
    </location>
</feature>
<keyword evidence="3" id="KW-1185">Reference proteome</keyword>
<protein>
    <submittedName>
        <fullName evidence="2">Uncharacterized protein</fullName>
    </submittedName>
</protein>
<accession>D4DEP1</accession>
<dbReference type="AlphaFoldDB" id="D4DEP1"/>
<dbReference type="KEGG" id="tve:TRV_05610"/>
<evidence type="ECO:0000313" key="2">
    <source>
        <dbReference type="EMBL" id="EFE39681.1"/>
    </source>
</evidence>
<dbReference type="GeneID" id="9584037"/>
<sequence>MDKKKTKKTKRRANHGVETESWVWTKRNQLKMPREGERVERVERVEMFAGDGDAVGMDWKAAAVRLSRRSLLLPSARPDSERERVGRDDAALVPICGGHLVVCWLFAVCWLLFAGCWAVCLLRGVNATRRRIVEMKTKR</sequence>
<dbReference type="Proteomes" id="UP000008383">
    <property type="component" value="Unassembled WGS sequence"/>
</dbReference>
<dbReference type="HOGENOM" id="CLU_1846559_0_0_1"/>
<reference evidence="3" key="1">
    <citation type="journal article" date="2011" name="Genome Biol.">
        <title>Comparative and functional genomics provide insights into the pathogenicity of dermatophytic fungi.</title>
        <authorList>
            <person name="Burmester A."/>
            <person name="Shelest E."/>
            <person name="Gloeckner G."/>
            <person name="Heddergott C."/>
            <person name="Schindler S."/>
            <person name="Staib P."/>
            <person name="Heidel A."/>
            <person name="Felder M."/>
            <person name="Petzold A."/>
            <person name="Szafranski K."/>
            <person name="Feuermann M."/>
            <person name="Pedruzzi I."/>
            <person name="Priebe S."/>
            <person name="Groth M."/>
            <person name="Winkler R."/>
            <person name="Li W."/>
            <person name="Kniemeyer O."/>
            <person name="Schroeckh V."/>
            <person name="Hertweck C."/>
            <person name="Hube B."/>
            <person name="White T.C."/>
            <person name="Platzer M."/>
            <person name="Guthke R."/>
            <person name="Heitman J."/>
            <person name="Woestemeyer J."/>
            <person name="Zipfel P.F."/>
            <person name="Monod M."/>
            <person name="Brakhage A.A."/>
        </authorList>
    </citation>
    <scope>NUCLEOTIDE SEQUENCE [LARGE SCALE GENOMIC DNA]</scope>
    <source>
        <strain evidence="3">HKI 0517</strain>
    </source>
</reference>
<proteinExistence type="predicted"/>
<organism evidence="2 3">
    <name type="scientific">Trichophyton verrucosum (strain HKI 0517)</name>
    <dbReference type="NCBI Taxonomy" id="663202"/>
    <lineage>
        <taxon>Eukaryota</taxon>
        <taxon>Fungi</taxon>
        <taxon>Dikarya</taxon>
        <taxon>Ascomycota</taxon>
        <taxon>Pezizomycotina</taxon>
        <taxon>Eurotiomycetes</taxon>
        <taxon>Eurotiomycetidae</taxon>
        <taxon>Onygenales</taxon>
        <taxon>Arthrodermataceae</taxon>
        <taxon>Trichophyton</taxon>
    </lineage>
</organism>
<evidence type="ECO:0000313" key="3">
    <source>
        <dbReference type="Proteomes" id="UP000008383"/>
    </source>
</evidence>
<comment type="caution">
    <text evidence="2">The sequence shown here is derived from an EMBL/GenBank/DDBJ whole genome shotgun (WGS) entry which is preliminary data.</text>
</comment>
<keyword evidence="1" id="KW-0472">Membrane</keyword>
<keyword evidence="1" id="KW-0812">Transmembrane</keyword>
<keyword evidence="1" id="KW-1133">Transmembrane helix</keyword>